<feature type="region of interest" description="Disordered" evidence="3">
    <location>
        <begin position="1"/>
        <end position="36"/>
    </location>
</feature>
<organism evidence="5 6">
    <name type="scientific">Sinosporangium album</name>
    <dbReference type="NCBI Taxonomy" id="504805"/>
    <lineage>
        <taxon>Bacteria</taxon>
        <taxon>Bacillati</taxon>
        <taxon>Actinomycetota</taxon>
        <taxon>Actinomycetes</taxon>
        <taxon>Streptosporangiales</taxon>
        <taxon>Streptosporangiaceae</taxon>
        <taxon>Sinosporangium</taxon>
    </lineage>
</organism>
<name>A0A1G8DP00_9ACTN</name>
<dbReference type="Proteomes" id="UP000198923">
    <property type="component" value="Unassembled WGS sequence"/>
</dbReference>
<dbReference type="CDD" id="cd02440">
    <property type="entry name" value="AdoMet_MTases"/>
    <property type="match status" value="1"/>
</dbReference>
<dbReference type="GO" id="GO:0032259">
    <property type="term" value="P:methylation"/>
    <property type="evidence" value="ECO:0007669"/>
    <property type="project" value="UniProtKB-KW"/>
</dbReference>
<feature type="domain" description="Methyltransferase small" evidence="4">
    <location>
        <begin position="75"/>
        <end position="231"/>
    </location>
</feature>
<evidence type="ECO:0000256" key="2">
    <source>
        <dbReference type="ARBA" id="ARBA00022679"/>
    </source>
</evidence>
<evidence type="ECO:0000256" key="1">
    <source>
        <dbReference type="ARBA" id="ARBA00022603"/>
    </source>
</evidence>
<feature type="compositionally biased region" description="Low complexity" evidence="3">
    <location>
        <begin position="20"/>
        <end position="30"/>
    </location>
</feature>
<dbReference type="Gene3D" id="3.40.50.150">
    <property type="entry name" value="Vaccinia Virus protein VP39"/>
    <property type="match status" value="1"/>
</dbReference>
<evidence type="ECO:0000313" key="6">
    <source>
        <dbReference type="Proteomes" id="UP000198923"/>
    </source>
</evidence>
<keyword evidence="2 5" id="KW-0808">Transferase</keyword>
<gene>
    <name evidence="5" type="ORF">SAMN05421505_118116</name>
</gene>
<sequence length="246" mass="26734">MPYPPPRPYRGAGTKRRHSGTAAQRHGGTAARRHGGRVRSRALLAFFRVAHYFEDSPAAASRPGSVTLVLPDLHLKLETDRGVFSPDRIDPGTRVLLEGVPAPPSGGDLLDLGCGYGPIALTMASRAPSATVWAVDVNRRSLELCARNAASARLDKVRSVHVDEVPPEVRFAAIWSNPAIRIGKPALHAMLTRWLTRLTPGGAAYLVVQRHLGADSLQRWLVDEGFPATRHASRSAYRILKVESPL</sequence>
<evidence type="ECO:0000259" key="4">
    <source>
        <dbReference type="Pfam" id="PF05175"/>
    </source>
</evidence>
<dbReference type="PANTHER" id="PTHR47816:SF4">
    <property type="entry name" value="RIBOSOMAL RNA SMALL SUBUNIT METHYLTRANSFERASE C"/>
    <property type="match status" value="1"/>
</dbReference>
<proteinExistence type="predicted"/>
<dbReference type="STRING" id="504805.SAMN05421505_118116"/>
<keyword evidence="6" id="KW-1185">Reference proteome</keyword>
<dbReference type="AlphaFoldDB" id="A0A1G8DP00"/>
<dbReference type="GO" id="GO:0008757">
    <property type="term" value="F:S-adenosylmethionine-dependent methyltransferase activity"/>
    <property type="evidence" value="ECO:0007669"/>
    <property type="project" value="InterPro"/>
</dbReference>
<accession>A0A1G8DP00</accession>
<dbReference type="InterPro" id="IPR046977">
    <property type="entry name" value="RsmC/RlmG"/>
</dbReference>
<dbReference type="SUPFAM" id="SSF53335">
    <property type="entry name" value="S-adenosyl-L-methionine-dependent methyltransferases"/>
    <property type="match status" value="1"/>
</dbReference>
<reference evidence="5 6" key="1">
    <citation type="submission" date="2016-10" db="EMBL/GenBank/DDBJ databases">
        <authorList>
            <person name="de Groot N.N."/>
        </authorList>
    </citation>
    <scope>NUCLEOTIDE SEQUENCE [LARGE SCALE GENOMIC DNA]</scope>
    <source>
        <strain evidence="5 6">CPCC 201354</strain>
    </source>
</reference>
<keyword evidence="1 5" id="KW-0489">Methyltransferase</keyword>
<dbReference type="InterPro" id="IPR007848">
    <property type="entry name" value="Small_mtfrase_dom"/>
</dbReference>
<dbReference type="PANTHER" id="PTHR47816">
    <property type="entry name" value="RIBOSOMAL RNA SMALL SUBUNIT METHYLTRANSFERASE C"/>
    <property type="match status" value="1"/>
</dbReference>
<dbReference type="Pfam" id="PF05175">
    <property type="entry name" value="MTS"/>
    <property type="match status" value="1"/>
</dbReference>
<evidence type="ECO:0000256" key="3">
    <source>
        <dbReference type="SAM" id="MobiDB-lite"/>
    </source>
</evidence>
<evidence type="ECO:0000313" key="5">
    <source>
        <dbReference type="EMBL" id="SDH59239.1"/>
    </source>
</evidence>
<dbReference type="InterPro" id="IPR029063">
    <property type="entry name" value="SAM-dependent_MTases_sf"/>
</dbReference>
<protein>
    <submittedName>
        <fullName evidence="5">16S rRNA (Guanine1207-N2)-methyltransferase</fullName>
    </submittedName>
</protein>
<dbReference type="EMBL" id="FNCN01000018">
    <property type="protein sequence ID" value="SDH59239.1"/>
    <property type="molecule type" value="Genomic_DNA"/>
</dbReference>